<dbReference type="Gramene" id="KOM27498">
    <property type="protein sequence ID" value="KOM27498"/>
    <property type="gene ID" value="LR48_Vigan432s000300"/>
</dbReference>
<name>A0A0L9TAD4_PHAAN</name>
<sequence length="65" mass="7343">MSSSLWSVLCKMASSGNHGPSTSKLRVSHSFLTKYISTLNEQLTEEHRSLIAEMVDIVFYVKNRP</sequence>
<dbReference type="AlphaFoldDB" id="A0A0L9TAD4"/>
<protein>
    <submittedName>
        <fullName evidence="1">Uncharacterized protein</fullName>
    </submittedName>
</protein>
<proteinExistence type="predicted"/>
<gene>
    <name evidence="1" type="ORF">LR48_Vigan432s000300</name>
</gene>
<organism evidence="1 2">
    <name type="scientific">Phaseolus angularis</name>
    <name type="common">Azuki bean</name>
    <name type="synonym">Vigna angularis</name>
    <dbReference type="NCBI Taxonomy" id="3914"/>
    <lineage>
        <taxon>Eukaryota</taxon>
        <taxon>Viridiplantae</taxon>
        <taxon>Streptophyta</taxon>
        <taxon>Embryophyta</taxon>
        <taxon>Tracheophyta</taxon>
        <taxon>Spermatophyta</taxon>
        <taxon>Magnoliopsida</taxon>
        <taxon>eudicotyledons</taxon>
        <taxon>Gunneridae</taxon>
        <taxon>Pentapetalae</taxon>
        <taxon>rosids</taxon>
        <taxon>fabids</taxon>
        <taxon>Fabales</taxon>
        <taxon>Fabaceae</taxon>
        <taxon>Papilionoideae</taxon>
        <taxon>50 kb inversion clade</taxon>
        <taxon>NPAAA clade</taxon>
        <taxon>indigoferoid/millettioid clade</taxon>
        <taxon>Phaseoleae</taxon>
        <taxon>Vigna</taxon>
    </lineage>
</organism>
<evidence type="ECO:0000313" key="1">
    <source>
        <dbReference type="EMBL" id="KOM27498.1"/>
    </source>
</evidence>
<evidence type="ECO:0000313" key="2">
    <source>
        <dbReference type="Proteomes" id="UP000053144"/>
    </source>
</evidence>
<dbReference type="Proteomes" id="UP000053144">
    <property type="component" value="Unassembled WGS sequence"/>
</dbReference>
<accession>A0A0L9TAD4</accession>
<dbReference type="EMBL" id="KQ258384">
    <property type="protein sequence ID" value="KOM27498.1"/>
    <property type="molecule type" value="Genomic_DNA"/>
</dbReference>
<reference evidence="2" key="1">
    <citation type="journal article" date="2015" name="Proc. Natl. Acad. Sci. U.S.A.">
        <title>Genome sequencing of adzuki bean (Vigna angularis) provides insight into high starch and low fat accumulation and domestication.</title>
        <authorList>
            <person name="Yang K."/>
            <person name="Tian Z."/>
            <person name="Chen C."/>
            <person name="Luo L."/>
            <person name="Zhao B."/>
            <person name="Wang Z."/>
            <person name="Yu L."/>
            <person name="Li Y."/>
            <person name="Sun Y."/>
            <person name="Li W."/>
            <person name="Chen Y."/>
            <person name="Li Y."/>
            <person name="Zhang Y."/>
            <person name="Ai D."/>
            <person name="Zhao J."/>
            <person name="Shang C."/>
            <person name="Ma Y."/>
            <person name="Wu B."/>
            <person name="Wang M."/>
            <person name="Gao L."/>
            <person name="Sun D."/>
            <person name="Zhang P."/>
            <person name="Guo F."/>
            <person name="Wang W."/>
            <person name="Li Y."/>
            <person name="Wang J."/>
            <person name="Varshney R.K."/>
            <person name="Wang J."/>
            <person name="Ling H.Q."/>
            <person name="Wan P."/>
        </authorList>
    </citation>
    <scope>NUCLEOTIDE SEQUENCE</scope>
    <source>
        <strain evidence="2">cv. Jingnong 6</strain>
    </source>
</reference>